<evidence type="ECO:0000313" key="5">
    <source>
        <dbReference type="Proteomes" id="UP000594042"/>
    </source>
</evidence>
<evidence type="ECO:0000256" key="2">
    <source>
        <dbReference type="ARBA" id="ARBA00023002"/>
    </source>
</evidence>
<dbReference type="SUPFAM" id="SSF51395">
    <property type="entry name" value="FMN-linked oxidoreductases"/>
    <property type="match status" value="1"/>
</dbReference>
<feature type="domain" description="NADH:flavin oxidoreductase/NADH oxidase N-terminal" evidence="3">
    <location>
        <begin position="6"/>
        <end position="249"/>
    </location>
</feature>
<accession>A0A7G1HTS4</accession>
<dbReference type="PANTHER" id="PTHR43656">
    <property type="entry name" value="BINDING OXIDOREDUCTASE, PUTATIVE (AFU_ORTHOLOGUE AFUA_2G08260)-RELATED"/>
    <property type="match status" value="1"/>
</dbReference>
<dbReference type="AlphaFoldDB" id="A0A7G1HTS4"/>
<keyword evidence="1" id="KW-0285">Flavoprotein</keyword>
<dbReference type="InterPro" id="IPR051799">
    <property type="entry name" value="NADH_flavin_oxidoreductase"/>
</dbReference>
<gene>
    <name evidence="4" type="ORF">Cop2CBH44_15180</name>
</gene>
<dbReference type="Pfam" id="PF00724">
    <property type="entry name" value="Oxidored_FMN"/>
    <property type="match status" value="1"/>
</dbReference>
<evidence type="ECO:0000313" key="4">
    <source>
        <dbReference type="EMBL" id="BCI63165.1"/>
    </source>
</evidence>
<dbReference type="GO" id="GO:0010181">
    <property type="term" value="F:FMN binding"/>
    <property type="evidence" value="ECO:0007669"/>
    <property type="project" value="InterPro"/>
</dbReference>
<protein>
    <submittedName>
        <fullName evidence="4">NADH:flavin oxidoreductase</fullName>
    </submittedName>
</protein>
<proteinExistence type="predicted"/>
<evidence type="ECO:0000259" key="3">
    <source>
        <dbReference type="Pfam" id="PF00724"/>
    </source>
</evidence>
<dbReference type="InterPro" id="IPR001155">
    <property type="entry name" value="OxRdtase_FMN_N"/>
</dbReference>
<organism evidence="4 5">
    <name type="scientific">Coprobacter secundus subsp. similis</name>
    <dbReference type="NCBI Taxonomy" id="2751153"/>
    <lineage>
        <taxon>Bacteria</taxon>
        <taxon>Pseudomonadati</taxon>
        <taxon>Bacteroidota</taxon>
        <taxon>Bacteroidia</taxon>
        <taxon>Bacteroidales</taxon>
        <taxon>Barnesiellaceae</taxon>
        <taxon>Coprobacter</taxon>
    </lineage>
</organism>
<dbReference type="CDD" id="cd02803">
    <property type="entry name" value="OYE_like_FMN_family"/>
    <property type="match status" value="1"/>
</dbReference>
<dbReference type="PANTHER" id="PTHR43656:SF2">
    <property type="entry name" value="BINDING OXIDOREDUCTASE, PUTATIVE (AFU_ORTHOLOGUE AFUA_2G08260)-RELATED"/>
    <property type="match status" value="1"/>
</dbReference>
<dbReference type="Gene3D" id="3.20.20.70">
    <property type="entry name" value="Aldolase class I"/>
    <property type="match status" value="1"/>
</dbReference>
<dbReference type="KEGG" id="copr:Cop2CBH44_15180"/>
<dbReference type="GO" id="GO:0016491">
    <property type="term" value="F:oxidoreductase activity"/>
    <property type="evidence" value="ECO:0007669"/>
    <property type="project" value="UniProtKB-KW"/>
</dbReference>
<keyword evidence="5" id="KW-1185">Reference proteome</keyword>
<dbReference type="InterPro" id="IPR013785">
    <property type="entry name" value="Aldolase_TIM"/>
</dbReference>
<sequence>MENSVLFTPAKIGPLTLRNRTIRAAAFEGMCAGNGPTKLLYDYHKSVAAGGIGMTTLAYAAVTRSGLSFPHQLWLRREIVPGLKHITDVIHSEQAAASIQIGHCGNMSHRSTAGQLPISASTGFNLYSPTFVRGMRKSEIIDMAKEFGKSVRLIREAGFDAVEVHAGHGYLISQFLSPYTNHRRDEYGGVLENRMRFMQMCINEVLEEAKDDIAVIVKMNMRDGFKSGMDIDECLQVGKELEKLGVHALVLSGGFVSKAPMYVMRGEMPIYTMTYYMKQLWLKYGVRMFGHMMIPDAPFKEAYFYEDALKFRKMLKLPLIYVGGLVSREKIDMVLNSGFEFVAMARALINEPDFVNRMKSEGELRCGCDHVNYCIARMYSREMACHKHLNNLPPAIIKELEKNKKKNGECC</sequence>
<dbReference type="EMBL" id="AP023322">
    <property type="protein sequence ID" value="BCI63165.1"/>
    <property type="molecule type" value="Genomic_DNA"/>
</dbReference>
<reference evidence="5" key="1">
    <citation type="submission" date="2020-07" db="EMBL/GenBank/DDBJ databases">
        <title>Complete genome sequencing of Coprobacter sp. strain 2CBH44.</title>
        <authorList>
            <person name="Sakamoto M."/>
            <person name="Murakami T."/>
            <person name="Mori H."/>
        </authorList>
    </citation>
    <scope>NUCLEOTIDE SEQUENCE [LARGE SCALE GENOMIC DNA]</scope>
    <source>
        <strain evidence="5">2CBH44</strain>
    </source>
</reference>
<dbReference type="Proteomes" id="UP000594042">
    <property type="component" value="Chromosome"/>
</dbReference>
<keyword evidence="2" id="KW-0560">Oxidoreductase</keyword>
<dbReference type="RefSeq" id="WP_021931078.1">
    <property type="nucleotide sequence ID" value="NZ_AP023322.1"/>
</dbReference>
<evidence type="ECO:0000256" key="1">
    <source>
        <dbReference type="ARBA" id="ARBA00022630"/>
    </source>
</evidence>
<name>A0A7G1HTS4_9BACT</name>